<comment type="similarity">
    <text evidence="1">Belongs to the peptidase C1 family.</text>
</comment>
<protein>
    <recommendedName>
        <fullName evidence="12">Cysteine proteinase</fullName>
    </recommendedName>
</protein>
<dbReference type="SMART" id="SM00848">
    <property type="entry name" value="Inhibitor_I29"/>
    <property type="match status" value="1"/>
</dbReference>
<dbReference type="Proteomes" id="UP000030689">
    <property type="component" value="Unassembled WGS sequence"/>
</dbReference>
<dbReference type="MEROPS" id="C01.A18"/>
<dbReference type="KEGG" id="eus:EUTSA_v10007931mg"/>
<dbReference type="Gramene" id="ESQ33376">
    <property type="protein sequence ID" value="ESQ33376"/>
    <property type="gene ID" value="EUTSA_v10007931mg"/>
</dbReference>
<sequence>MAISSITLALLTLSVLLFSLSLGVVTATESQRNETEVWRMYEKWLVENGKSYNGLGENERRFKVFKDNLKLIEEHNSNPNRTYELGLNQFSDLTADEFSSYLLGGKMEKTSVSADIGDRYRYKEGDDLPDEVDWRKEGAVLPRVKDQYQFDRCGGCWAFAAVGAVEGINQIRTGDLISLSEQQLIDCDRPMSDGCDGGMAGYGLQFIVDIGGIVTDEDYPYVGNTTATSCRNIEMITTRKVTIDGYEFVPLFDEMSLKKAVANQPVAVGMDFRNMRDYTHGVFQGPCYENQTHNVVIVGYGTSEDEGDYWLIRNSFGPKWGEEGYFRLKRSNTQNSTGICGITVMPTYPLKSISSSDLLSPSVFKLVILFVFHLIGLALF</sequence>
<proteinExistence type="inferred from homology"/>
<evidence type="ECO:0000256" key="6">
    <source>
        <dbReference type="ARBA" id="ARBA00023157"/>
    </source>
</evidence>
<dbReference type="EMBL" id="KI517683">
    <property type="protein sequence ID" value="ESQ33376.1"/>
    <property type="molecule type" value="Genomic_DNA"/>
</dbReference>
<keyword evidence="6" id="KW-1015">Disulfide bond</keyword>
<evidence type="ECO:0000259" key="9">
    <source>
        <dbReference type="SMART" id="SM00848"/>
    </source>
</evidence>
<keyword evidence="5" id="KW-0788">Thiol protease</keyword>
<dbReference type="FunFam" id="3.90.70.10:FF:000067">
    <property type="entry name" value="Senescence-specific cysteine protease"/>
    <property type="match status" value="1"/>
</dbReference>
<organism evidence="10 11">
    <name type="scientific">Eutrema salsugineum</name>
    <name type="common">Saltwater cress</name>
    <name type="synonym">Sisymbrium salsugineum</name>
    <dbReference type="NCBI Taxonomy" id="72664"/>
    <lineage>
        <taxon>Eukaryota</taxon>
        <taxon>Viridiplantae</taxon>
        <taxon>Streptophyta</taxon>
        <taxon>Embryophyta</taxon>
        <taxon>Tracheophyta</taxon>
        <taxon>Spermatophyta</taxon>
        <taxon>Magnoliopsida</taxon>
        <taxon>eudicotyledons</taxon>
        <taxon>Gunneridae</taxon>
        <taxon>Pentapetalae</taxon>
        <taxon>rosids</taxon>
        <taxon>malvids</taxon>
        <taxon>Brassicales</taxon>
        <taxon>Brassicaceae</taxon>
        <taxon>Eutremeae</taxon>
        <taxon>Eutrema</taxon>
    </lineage>
</organism>
<evidence type="ECO:0000256" key="3">
    <source>
        <dbReference type="ARBA" id="ARBA00022729"/>
    </source>
</evidence>
<reference evidence="10 11" key="1">
    <citation type="journal article" date="2013" name="Front. Plant Sci.">
        <title>The Reference Genome of the Halophytic Plant Eutrema salsugineum.</title>
        <authorList>
            <person name="Yang R."/>
            <person name="Jarvis D.E."/>
            <person name="Chen H."/>
            <person name="Beilstein M.A."/>
            <person name="Grimwood J."/>
            <person name="Jenkins J."/>
            <person name="Shu S."/>
            <person name="Prochnik S."/>
            <person name="Xin M."/>
            <person name="Ma C."/>
            <person name="Schmutz J."/>
            <person name="Wing R.A."/>
            <person name="Mitchell-Olds T."/>
            <person name="Schumaker K.S."/>
            <person name="Wang X."/>
        </authorList>
    </citation>
    <scope>NUCLEOTIDE SEQUENCE [LARGE SCALE GENOMIC DNA]</scope>
</reference>
<gene>
    <name evidence="10" type="ORF">EUTSA_v10007931mg</name>
</gene>
<dbReference type="InterPro" id="IPR013128">
    <property type="entry name" value="Peptidase_C1A"/>
</dbReference>
<keyword evidence="4" id="KW-0378">Hydrolase</keyword>
<dbReference type="CDD" id="cd02248">
    <property type="entry name" value="Peptidase_C1A"/>
    <property type="match status" value="1"/>
</dbReference>
<dbReference type="GO" id="GO:0006508">
    <property type="term" value="P:proteolysis"/>
    <property type="evidence" value="ECO:0007669"/>
    <property type="project" value="UniProtKB-KW"/>
</dbReference>
<dbReference type="InterPro" id="IPR039417">
    <property type="entry name" value="Peptidase_C1A_papain-like"/>
</dbReference>
<dbReference type="InterPro" id="IPR038765">
    <property type="entry name" value="Papain-like_cys_pep_sf"/>
</dbReference>
<feature type="chain" id="PRO_5018743413" description="Cysteine proteinase" evidence="7">
    <location>
        <begin position="28"/>
        <end position="380"/>
    </location>
</feature>
<feature type="domain" description="Peptidase C1A papain C-terminal" evidence="8">
    <location>
        <begin position="128"/>
        <end position="350"/>
    </location>
</feature>
<dbReference type="Gene3D" id="3.90.70.10">
    <property type="entry name" value="Cysteine proteinases"/>
    <property type="match status" value="1"/>
</dbReference>
<dbReference type="SMART" id="SM00645">
    <property type="entry name" value="Pept_C1"/>
    <property type="match status" value="1"/>
</dbReference>
<evidence type="ECO:0000256" key="1">
    <source>
        <dbReference type="ARBA" id="ARBA00008455"/>
    </source>
</evidence>
<dbReference type="InterPro" id="IPR000668">
    <property type="entry name" value="Peptidase_C1A_C"/>
</dbReference>
<dbReference type="AlphaFoldDB" id="V4MP20"/>
<accession>V4MP20</accession>
<evidence type="ECO:0000313" key="10">
    <source>
        <dbReference type="EMBL" id="ESQ33376.1"/>
    </source>
</evidence>
<dbReference type="OMA" id="WLIRNSF"/>
<dbReference type="OrthoDB" id="190265at2759"/>
<dbReference type="GO" id="GO:0008234">
    <property type="term" value="F:cysteine-type peptidase activity"/>
    <property type="evidence" value="ECO:0007669"/>
    <property type="project" value="UniProtKB-KW"/>
</dbReference>
<keyword evidence="2" id="KW-0645">Protease</keyword>
<evidence type="ECO:0000256" key="2">
    <source>
        <dbReference type="ARBA" id="ARBA00022670"/>
    </source>
</evidence>
<name>V4MP20_EUTSA</name>
<feature type="domain" description="Cathepsin propeptide inhibitor" evidence="9">
    <location>
        <begin position="41"/>
        <end position="98"/>
    </location>
</feature>
<feature type="signal peptide" evidence="7">
    <location>
        <begin position="1"/>
        <end position="27"/>
    </location>
</feature>
<dbReference type="SUPFAM" id="SSF54001">
    <property type="entry name" value="Cysteine proteinases"/>
    <property type="match status" value="1"/>
</dbReference>
<evidence type="ECO:0000256" key="5">
    <source>
        <dbReference type="ARBA" id="ARBA00022807"/>
    </source>
</evidence>
<keyword evidence="11" id="KW-1185">Reference proteome</keyword>
<evidence type="ECO:0000259" key="8">
    <source>
        <dbReference type="SMART" id="SM00645"/>
    </source>
</evidence>
<dbReference type="Pfam" id="PF08246">
    <property type="entry name" value="Inhibitor_I29"/>
    <property type="match status" value="1"/>
</dbReference>
<evidence type="ECO:0000313" key="11">
    <source>
        <dbReference type="Proteomes" id="UP000030689"/>
    </source>
</evidence>
<dbReference type="PANTHER" id="PTHR12411">
    <property type="entry name" value="CYSTEINE PROTEASE FAMILY C1-RELATED"/>
    <property type="match status" value="1"/>
</dbReference>
<evidence type="ECO:0000256" key="7">
    <source>
        <dbReference type="SAM" id="SignalP"/>
    </source>
</evidence>
<dbReference type="Pfam" id="PF00112">
    <property type="entry name" value="Peptidase_C1"/>
    <property type="match status" value="1"/>
</dbReference>
<evidence type="ECO:0008006" key="12">
    <source>
        <dbReference type="Google" id="ProtNLM"/>
    </source>
</evidence>
<dbReference type="PRINTS" id="PR00705">
    <property type="entry name" value="PAPAIN"/>
</dbReference>
<dbReference type="eggNOG" id="KOG1543">
    <property type="taxonomic scope" value="Eukaryota"/>
</dbReference>
<keyword evidence="3 7" id="KW-0732">Signal</keyword>
<dbReference type="InterPro" id="IPR013201">
    <property type="entry name" value="Prot_inhib_I29"/>
</dbReference>
<evidence type="ECO:0000256" key="4">
    <source>
        <dbReference type="ARBA" id="ARBA00022801"/>
    </source>
</evidence>